<keyword evidence="2" id="KW-1185">Reference proteome</keyword>
<proteinExistence type="predicted"/>
<dbReference type="KEGG" id="nev:NTE_02935"/>
<evidence type="ECO:0000313" key="1">
    <source>
        <dbReference type="EMBL" id="AIF84971.1"/>
    </source>
</evidence>
<dbReference type="EMBL" id="CP007174">
    <property type="protein sequence ID" value="AIF84971.1"/>
    <property type="molecule type" value="Genomic_DNA"/>
</dbReference>
<dbReference type="OrthoDB" id="6527at2157"/>
<reference evidence="1 2" key="1">
    <citation type="journal article" date="2014" name="PLoS ONE">
        <title>Genome Sequence of Candidatus Nitrososphaera evergladensis from Group I.1b Enriched from Everglades Soil Reveals Novel Genomic Features of the Ammonia-Oxidizing Archaea.</title>
        <authorList>
            <person name="Zhalnina K.V."/>
            <person name="Dias R."/>
            <person name="Leonard M.T."/>
            <person name="Dorr de Quadros P."/>
            <person name="Camargo F.A."/>
            <person name="Drew J.C."/>
            <person name="Farmerie W.G."/>
            <person name="Daroub S.H."/>
            <person name="Triplett E.W."/>
        </authorList>
    </citation>
    <scope>NUCLEOTIDE SEQUENCE [LARGE SCALE GENOMIC DNA]</scope>
    <source>
        <strain evidence="1 2">SR1</strain>
    </source>
</reference>
<dbReference type="RefSeq" id="WP_148701453.1">
    <property type="nucleotide sequence ID" value="NZ_CP007174.1"/>
</dbReference>
<evidence type="ECO:0000313" key="2">
    <source>
        <dbReference type="Proteomes" id="UP000028194"/>
    </source>
</evidence>
<dbReference type="GeneID" id="41598613"/>
<protein>
    <submittedName>
        <fullName evidence="1">Uncharacterized protein</fullName>
    </submittedName>
</protein>
<gene>
    <name evidence="1" type="ORF">NTE_02935</name>
</gene>
<sequence length="116" mass="13176">MSDNNNPLGTFILDFQTTTFEPDAKIANDVLSGLQARCELENQYAIDPPMERAGWSFAKVFMSGQFVEKIRDRHGYEIERSKGRKFDDRFVAWLASELKKRGCGANIKLAPEMKGL</sequence>
<organism evidence="1 2">
    <name type="scientific">Candidatus Nitrososphaera evergladensis SR1</name>
    <dbReference type="NCBI Taxonomy" id="1459636"/>
    <lineage>
        <taxon>Archaea</taxon>
        <taxon>Nitrososphaerota</taxon>
        <taxon>Nitrososphaeria</taxon>
        <taxon>Nitrososphaerales</taxon>
        <taxon>Nitrososphaeraceae</taxon>
        <taxon>Nitrososphaera</taxon>
    </lineage>
</organism>
<name>A0A075MTM4_9ARCH</name>
<dbReference type="HOGENOM" id="CLU_2091194_0_0_2"/>
<accession>A0A075MTM4</accession>
<dbReference type="STRING" id="1459636.NTE_02935"/>
<dbReference type="Proteomes" id="UP000028194">
    <property type="component" value="Chromosome"/>
</dbReference>
<dbReference type="AlphaFoldDB" id="A0A075MTM4"/>
<dbReference type="eggNOG" id="arCOG08729">
    <property type="taxonomic scope" value="Archaea"/>
</dbReference>